<accession>A0A0E0BJ29</accession>
<dbReference type="HOGENOM" id="CLU_014610_0_0_1"/>
<reference evidence="1" key="1">
    <citation type="submission" date="2015-04" db="UniProtKB">
        <authorList>
            <consortium name="EnsemblPlants"/>
        </authorList>
    </citation>
    <scope>IDENTIFICATION</scope>
</reference>
<evidence type="ECO:0000313" key="1">
    <source>
        <dbReference type="EnsemblPlants" id="OGLUM11G13110.1"/>
    </source>
</evidence>
<dbReference type="Gene3D" id="3.80.10.10">
    <property type="entry name" value="Ribonuclease Inhibitor"/>
    <property type="match status" value="1"/>
</dbReference>
<dbReference type="STRING" id="40148.A0A0E0BJ29"/>
<dbReference type="eggNOG" id="ENOG502RAVK">
    <property type="taxonomic scope" value="Eukaryota"/>
</dbReference>
<dbReference type="AlphaFoldDB" id="A0A0E0BJ29"/>
<dbReference type="Proteomes" id="UP000026961">
    <property type="component" value="Chromosome 11"/>
</dbReference>
<protein>
    <submittedName>
        <fullName evidence="1">Uncharacterized protein</fullName>
    </submittedName>
</protein>
<name>A0A0E0BJ29_9ORYZ</name>
<keyword evidence="2" id="KW-1185">Reference proteome</keyword>
<proteinExistence type="predicted"/>
<organism evidence="1">
    <name type="scientific">Oryza glumipatula</name>
    <dbReference type="NCBI Taxonomy" id="40148"/>
    <lineage>
        <taxon>Eukaryota</taxon>
        <taxon>Viridiplantae</taxon>
        <taxon>Streptophyta</taxon>
        <taxon>Embryophyta</taxon>
        <taxon>Tracheophyta</taxon>
        <taxon>Spermatophyta</taxon>
        <taxon>Magnoliopsida</taxon>
        <taxon>Liliopsida</taxon>
        <taxon>Poales</taxon>
        <taxon>Poaceae</taxon>
        <taxon>BOP clade</taxon>
        <taxon>Oryzoideae</taxon>
        <taxon>Oryzeae</taxon>
        <taxon>Oryzinae</taxon>
        <taxon>Oryza</taxon>
    </lineage>
</organism>
<sequence length="622" mass="72054">METRALHVSMLGGYNQTDERRRLAHRLSPTVSYVNWNVGVITRFAVEAIREGWGPFDPVIKVQLMKPPPPEEAGEIIHENFVMSLDQQLTGAVAEQLGLLNDQEYREHKEAREEARYFSWGSMHSYTTLPDYVDLRSRINAILSSNKLSMSQHVCDESKSARDHVYDDDTMVLILSSLHQSAKDISKAIVGHDDEEKHWHRAVLRCFHYALLQLLIPCEQDNNSNTSHYAITSEDLIRQWAAQGFLATTSRYGHPTLNSFSLINAPHIKRLSLQGCMKLECVDLRDLGTLEDLDLSATAIKELPANIPNLPQLRRLILMGFPNQSRFPWHKLQRFPNVFCLDHYAQAHDNHYDNQVARVYVKDSRLFYSFSESTKELVQEGEFLQSFYVQIAPSTVNIRRLENEEDMLVSRLQELAHKRSPYGDVYYHYTTMEFSAVFMAAPPIRRTARHVHMSTIDHYPHGLKHLLEVAKSIYVTNDSFVDCLTKLSNLEELEECMLHFCHRMDNVFRTTYDMQEALVRVSQLKRELPLLKHLYDGDDIVLSAPAWKELHVRGCWSLRRLPRLRKEHQIQVVKVSGETAWWRKLISPNDNSSPSHHGCYKHKPPPEFASFDEHAQVKSYLR</sequence>
<dbReference type="EnsemblPlants" id="OGLUM11G13110.1">
    <property type="protein sequence ID" value="OGLUM11G13110.1"/>
    <property type="gene ID" value="OGLUM11G13110"/>
</dbReference>
<dbReference type="Gramene" id="OGLUM11G13110.1">
    <property type="protein sequence ID" value="OGLUM11G13110.1"/>
    <property type="gene ID" value="OGLUM11G13110"/>
</dbReference>
<reference evidence="1" key="2">
    <citation type="submission" date="2018-05" db="EMBL/GenBank/DDBJ databases">
        <title>OgluRS3 (Oryza glumaepatula Reference Sequence Version 3).</title>
        <authorList>
            <person name="Zhang J."/>
            <person name="Kudrna D."/>
            <person name="Lee S."/>
            <person name="Talag J."/>
            <person name="Welchert J."/>
            <person name="Wing R.A."/>
        </authorList>
    </citation>
    <scope>NUCLEOTIDE SEQUENCE [LARGE SCALE GENOMIC DNA]</scope>
</reference>
<dbReference type="SUPFAM" id="SSF52058">
    <property type="entry name" value="L domain-like"/>
    <property type="match status" value="1"/>
</dbReference>
<dbReference type="InterPro" id="IPR032675">
    <property type="entry name" value="LRR_dom_sf"/>
</dbReference>
<evidence type="ECO:0000313" key="2">
    <source>
        <dbReference type="Proteomes" id="UP000026961"/>
    </source>
</evidence>